<keyword evidence="6 12" id="KW-0812">Transmembrane</keyword>
<dbReference type="AlphaFoldDB" id="A0A0B6Y0Q8"/>
<protein>
    <recommendedName>
        <fullName evidence="12">Fucosyltransferase</fullName>
        <ecNumber evidence="12">2.4.1.-</ecNumber>
    </recommendedName>
</protein>
<dbReference type="GO" id="GO:0032580">
    <property type="term" value="C:Golgi cisterna membrane"/>
    <property type="evidence" value="ECO:0007669"/>
    <property type="project" value="UniProtKB-SubCell"/>
</dbReference>
<evidence type="ECO:0000256" key="5">
    <source>
        <dbReference type="ARBA" id="ARBA00022679"/>
    </source>
</evidence>
<keyword evidence="9 12" id="KW-0333">Golgi apparatus</keyword>
<evidence type="ECO:0000259" key="14">
    <source>
        <dbReference type="Pfam" id="PF00852"/>
    </source>
</evidence>
<evidence type="ECO:0000256" key="13">
    <source>
        <dbReference type="SAM" id="MobiDB-lite"/>
    </source>
</evidence>
<feature type="region of interest" description="Disordered" evidence="13">
    <location>
        <begin position="16"/>
        <end position="46"/>
    </location>
</feature>
<dbReference type="EMBL" id="HACG01002511">
    <property type="protein sequence ID" value="CEK49376.1"/>
    <property type="molecule type" value="Transcribed_RNA"/>
</dbReference>
<dbReference type="EC" id="2.4.1.-" evidence="12"/>
<feature type="compositionally biased region" description="Acidic residues" evidence="13">
    <location>
        <begin position="30"/>
        <end position="42"/>
    </location>
</feature>
<organism evidence="15">
    <name type="scientific">Arion vulgaris</name>
    <dbReference type="NCBI Taxonomy" id="1028688"/>
    <lineage>
        <taxon>Eukaryota</taxon>
        <taxon>Metazoa</taxon>
        <taxon>Spiralia</taxon>
        <taxon>Lophotrochozoa</taxon>
        <taxon>Mollusca</taxon>
        <taxon>Gastropoda</taxon>
        <taxon>Heterobranchia</taxon>
        <taxon>Euthyneura</taxon>
        <taxon>Panpulmonata</taxon>
        <taxon>Eupulmonata</taxon>
        <taxon>Stylommatophora</taxon>
        <taxon>Helicina</taxon>
        <taxon>Arionoidea</taxon>
        <taxon>Arionidae</taxon>
        <taxon>Arion</taxon>
    </lineage>
</organism>
<feature type="non-terminal residue" evidence="15">
    <location>
        <position position="1"/>
    </location>
</feature>
<comment type="similarity">
    <text evidence="3 12">Belongs to the glycosyltransferase 10 family.</text>
</comment>
<evidence type="ECO:0000256" key="9">
    <source>
        <dbReference type="ARBA" id="ARBA00023034"/>
    </source>
</evidence>
<dbReference type="SUPFAM" id="SSF53756">
    <property type="entry name" value="UDP-Glycosyltransferase/glycogen phosphorylase"/>
    <property type="match status" value="1"/>
</dbReference>
<evidence type="ECO:0000313" key="15">
    <source>
        <dbReference type="EMBL" id="CEK49376.1"/>
    </source>
</evidence>
<keyword evidence="10" id="KW-0472">Membrane</keyword>
<evidence type="ECO:0000256" key="7">
    <source>
        <dbReference type="ARBA" id="ARBA00022968"/>
    </source>
</evidence>
<gene>
    <name evidence="15" type="primary">ORF7518</name>
</gene>
<dbReference type="InterPro" id="IPR038577">
    <property type="entry name" value="GT10-like_C_sf"/>
</dbReference>
<evidence type="ECO:0000256" key="4">
    <source>
        <dbReference type="ARBA" id="ARBA00022676"/>
    </source>
</evidence>
<keyword evidence="7" id="KW-0735">Signal-anchor</keyword>
<evidence type="ECO:0000256" key="11">
    <source>
        <dbReference type="ARBA" id="ARBA00023180"/>
    </source>
</evidence>
<proteinExistence type="inferred from homology"/>
<evidence type="ECO:0000256" key="1">
    <source>
        <dbReference type="ARBA" id="ARBA00004323"/>
    </source>
</evidence>
<evidence type="ECO:0000256" key="6">
    <source>
        <dbReference type="ARBA" id="ARBA00022692"/>
    </source>
</evidence>
<keyword evidence="11" id="KW-0325">Glycoprotein</keyword>
<keyword evidence="8" id="KW-1133">Transmembrane helix</keyword>
<evidence type="ECO:0000256" key="2">
    <source>
        <dbReference type="ARBA" id="ARBA00004922"/>
    </source>
</evidence>
<accession>A0A0B6Y0Q8</accession>
<evidence type="ECO:0000256" key="3">
    <source>
        <dbReference type="ARBA" id="ARBA00008919"/>
    </source>
</evidence>
<dbReference type="Pfam" id="PF00852">
    <property type="entry name" value="Glyco_transf_10"/>
    <property type="match status" value="1"/>
</dbReference>
<dbReference type="InterPro" id="IPR001503">
    <property type="entry name" value="Glyco_trans_10"/>
</dbReference>
<dbReference type="GO" id="GO:0008417">
    <property type="term" value="F:fucosyltransferase activity"/>
    <property type="evidence" value="ECO:0007669"/>
    <property type="project" value="InterPro"/>
</dbReference>
<dbReference type="InterPro" id="IPR055270">
    <property type="entry name" value="Glyco_tran_10_C"/>
</dbReference>
<dbReference type="Gene3D" id="3.40.50.11660">
    <property type="entry name" value="Glycosyl transferase family 10, C-terminal domain"/>
    <property type="match status" value="1"/>
</dbReference>
<evidence type="ECO:0000256" key="8">
    <source>
        <dbReference type="ARBA" id="ARBA00022989"/>
    </source>
</evidence>
<evidence type="ECO:0000256" key="12">
    <source>
        <dbReference type="RuleBase" id="RU003832"/>
    </source>
</evidence>
<name>A0A0B6Y0Q8_9EUPU</name>
<evidence type="ECO:0000256" key="10">
    <source>
        <dbReference type="ARBA" id="ARBA00023136"/>
    </source>
</evidence>
<dbReference type="UniPathway" id="UPA00378"/>
<reference evidence="15" key="1">
    <citation type="submission" date="2014-12" db="EMBL/GenBank/DDBJ databases">
        <title>Insight into the proteome of Arion vulgaris.</title>
        <authorList>
            <person name="Aradska J."/>
            <person name="Bulat T."/>
            <person name="Smidak R."/>
            <person name="Sarate P."/>
            <person name="Gangsoo J."/>
            <person name="Sialana F."/>
            <person name="Bilban M."/>
            <person name="Lubec G."/>
        </authorList>
    </citation>
    <scope>NUCLEOTIDE SEQUENCE</scope>
    <source>
        <tissue evidence="15">Skin</tissue>
    </source>
</reference>
<comment type="subcellular location">
    <subcellularLocation>
        <location evidence="1">Golgi apparatus membrane</location>
        <topology evidence="1">Single-pass type II membrane protein</topology>
    </subcellularLocation>
    <subcellularLocation>
        <location evidence="12">Golgi apparatus</location>
        <location evidence="12">Golgi stack membrane</location>
        <topology evidence="12">Single-pass type II membrane protein</topology>
    </subcellularLocation>
</comment>
<keyword evidence="4 12" id="KW-0328">Glycosyltransferase</keyword>
<dbReference type="GO" id="GO:0000139">
    <property type="term" value="C:Golgi membrane"/>
    <property type="evidence" value="ECO:0007669"/>
    <property type="project" value="UniProtKB-SubCell"/>
</dbReference>
<dbReference type="FunFam" id="3.40.50.11660:FF:000002">
    <property type="entry name" value="Alpha-(1,3)-fucosyltransferase"/>
    <property type="match status" value="1"/>
</dbReference>
<dbReference type="PANTHER" id="PTHR48438:SF1">
    <property type="entry name" value="ALPHA-(1,3)-FUCOSYLTRANSFERASE C-RELATED"/>
    <property type="match status" value="1"/>
</dbReference>
<sequence>DAWKNIEGETVNKYTNVSDNEAIGDWGSPSEDDQLSSNENDDNSYSSVGELSTLPAVTNLKVMNIFDFNHRKCCPLNYSFSECEYSACKFTDNSAQADLVMINGARLKGLILPPRPLGQIWLMYTKEPPTFKRFKSLGRRDFYNQVNWTRCIFRDSTFRGHYGSLESRAPPPNKDYDEVFAQKRYQAALFVSHCNSPSRRDEYVKRMRSEIDVDIFGNCGNKTCGHHGLRLNLYGSKDPCLQQVSMDYKFYLSFENSMCSDYVTEKFYKLFENVDVIPVVRGGANYSERAPAGSYVNAEDFGSPEELGKYLYKLSKNKQEYLRMLKIKDRYTNAFPKPRYSCELCKALHTRRDMPSTYDNILTWMTDHCWLPSDL</sequence>
<keyword evidence="5 12" id="KW-0808">Transferase</keyword>
<dbReference type="PANTHER" id="PTHR48438">
    <property type="entry name" value="ALPHA-(1,3)-FUCOSYLTRANSFERASE C-RELATED"/>
    <property type="match status" value="1"/>
</dbReference>
<feature type="domain" description="Fucosyltransferase C-terminal" evidence="14">
    <location>
        <begin position="182"/>
        <end position="364"/>
    </location>
</feature>
<comment type="pathway">
    <text evidence="2">Protein modification; protein glycosylation.</text>
</comment>